<comment type="caution">
    <text evidence="8">The sequence shown here is derived from an EMBL/GenBank/DDBJ whole genome shotgun (WGS) entry which is preliminary data.</text>
</comment>
<evidence type="ECO:0000256" key="1">
    <source>
        <dbReference type="ARBA" id="ARBA00010928"/>
    </source>
</evidence>
<protein>
    <recommendedName>
        <fullName evidence="3">D-xylose 1-dehydrogenase (NADP(+), D-xylono-1,5-lactone-forming)</fullName>
        <ecNumber evidence="3">1.1.1.179</ecNumber>
    </recommendedName>
    <alternativeName>
        <fullName evidence="4">D-xylose-NADP dehydrogenase</fullName>
    </alternativeName>
</protein>
<sequence length="412" mass="45548">VFNPPLSPPTSTPLRFGVLSAADITVNALILPARSHPDVVISAIAGRDEVKVSKFATKHGIGRVYAGSGSYDKLVNDPDIDVVYIPLPHMFHYEWSLKALNAGKHVLVEKPMVNTPAEAAHLHDVAKEKGLVIMEAMHTRFHPAIQRAKEIVDSGELGAVVHVEATGLCPKGAITRTYTEGDFKEGRGVLMDVGCYPIECIRYFTNPGSMSVESATHTSFPDLPQLDFTVEAKLNIVPFTSTNTSASSPTQPSNVTAAFRTSIAAPNIYGIIPNLDTSVEVKCTNGSVYLSNYMIPFLYHRIVVKHTEGSQGKVKSERVEKVFVFPEGRGDQGQDGDSSHLREQKRGEVWWSTYRYQLEAFVDKVRGRQPRTWYEKEDSTTNLEWVGEVYRKIGLEQRPPSEYFVVQGVGKG</sequence>
<dbReference type="Pfam" id="PF01408">
    <property type="entry name" value="GFO_IDH_MocA"/>
    <property type="match status" value="1"/>
</dbReference>
<dbReference type="GO" id="GO:0000166">
    <property type="term" value="F:nucleotide binding"/>
    <property type="evidence" value="ECO:0007669"/>
    <property type="project" value="InterPro"/>
</dbReference>
<comment type="similarity">
    <text evidence="1">Belongs to the Gfo/Idh/MocA family.</text>
</comment>
<evidence type="ECO:0000256" key="2">
    <source>
        <dbReference type="ARBA" id="ARBA00023002"/>
    </source>
</evidence>
<evidence type="ECO:0000259" key="7">
    <source>
        <dbReference type="Pfam" id="PF22725"/>
    </source>
</evidence>
<dbReference type="AlphaFoldDB" id="A0A409YRL0"/>
<keyword evidence="9" id="KW-1185">Reference proteome</keyword>
<dbReference type="Gene3D" id="3.40.50.720">
    <property type="entry name" value="NAD(P)-binding Rossmann-like Domain"/>
    <property type="match status" value="1"/>
</dbReference>
<dbReference type="EMBL" id="NHTK01000782">
    <property type="protein sequence ID" value="PPR05623.1"/>
    <property type="molecule type" value="Genomic_DNA"/>
</dbReference>
<dbReference type="InterPro" id="IPR050984">
    <property type="entry name" value="Gfo/Idh/MocA_domain"/>
</dbReference>
<evidence type="ECO:0000259" key="6">
    <source>
        <dbReference type="Pfam" id="PF01408"/>
    </source>
</evidence>
<dbReference type="EC" id="1.1.1.179" evidence="3"/>
<gene>
    <name evidence="8" type="ORF">CVT24_002809</name>
</gene>
<evidence type="ECO:0000256" key="5">
    <source>
        <dbReference type="ARBA" id="ARBA00049233"/>
    </source>
</evidence>
<dbReference type="InterPro" id="IPR036291">
    <property type="entry name" value="NAD(P)-bd_dom_sf"/>
</dbReference>
<dbReference type="Proteomes" id="UP000284842">
    <property type="component" value="Unassembled WGS sequence"/>
</dbReference>
<proteinExistence type="inferred from homology"/>
<dbReference type="Pfam" id="PF22725">
    <property type="entry name" value="GFO_IDH_MocA_C3"/>
    <property type="match status" value="1"/>
</dbReference>
<evidence type="ECO:0000256" key="3">
    <source>
        <dbReference type="ARBA" id="ARBA00038984"/>
    </source>
</evidence>
<dbReference type="InterPro" id="IPR055170">
    <property type="entry name" value="GFO_IDH_MocA-like_dom"/>
</dbReference>
<dbReference type="PANTHER" id="PTHR22604">
    <property type="entry name" value="OXIDOREDUCTASES"/>
    <property type="match status" value="1"/>
</dbReference>
<organism evidence="8 9">
    <name type="scientific">Panaeolus cyanescens</name>
    <dbReference type="NCBI Taxonomy" id="181874"/>
    <lineage>
        <taxon>Eukaryota</taxon>
        <taxon>Fungi</taxon>
        <taxon>Dikarya</taxon>
        <taxon>Basidiomycota</taxon>
        <taxon>Agaricomycotina</taxon>
        <taxon>Agaricomycetes</taxon>
        <taxon>Agaricomycetidae</taxon>
        <taxon>Agaricales</taxon>
        <taxon>Agaricineae</taxon>
        <taxon>Galeropsidaceae</taxon>
        <taxon>Panaeolus</taxon>
    </lineage>
</organism>
<dbReference type="SUPFAM" id="SSF55347">
    <property type="entry name" value="Glyceraldehyde-3-phosphate dehydrogenase-like, C-terminal domain"/>
    <property type="match status" value="1"/>
</dbReference>
<evidence type="ECO:0000313" key="9">
    <source>
        <dbReference type="Proteomes" id="UP000284842"/>
    </source>
</evidence>
<dbReference type="SUPFAM" id="SSF51735">
    <property type="entry name" value="NAD(P)-binding Rossmann-fold domains"/>
    <property type="match status" value="1"/>
</dbReference>
<dbReference type="InterPro" id="IPR000683">
    <property type="entry name" value="Gfo/Idh/MocA-like_OxRdtase_N"/>
</dbReference>
<dbReference type="STRING" id="181874.A0A409YRL0"/>
<feature type="domain" description="GFO/IDH/MocA-like oxidoreductase" evidence="7">
    <location>
        <begin position="145"/>
        <end position="288"/>
    </location>
</feature>
<dbReference type="GO" id="GO:0047837">
    <property type="term" value="F:D-xylose 1-dehydrogenase (NADP+) activity"/>
    <property type="evidence" value="ECO:0007669"/>
    <property type="project" value="UniProtKB-EC"/>
</dbReference>
<feature type="domain" description="Gfo/Idh/MocA-like oxidoreductase N-terminal" evidence="6">
    <location>
        <begin position="35"/>
        <end position="135"/>
    </location>
</feature>
<dbReference type="PANTHER" id="PTHR22604:SF105">
    <property type="entry name" value="TRANS-1,2-DIHYDROBENZENE-1,2-DIOL DEHYDROGENASE"/>
    <property type="match status" value="1"/>
</dbReference>
<keyword evidence="2" id="KW-0560">Oxidoreductase</keyword>
<name>A0A409YRL0_9AGAR</name>
<feature type="non-terminal residue" evidence="8">
    <location>
        <position position="1"/>
    </location>
</feature>
<evidence type="ECO:0000313" key="8">
    <source>
        <dbReference type="EMBL" id="PPR05623.1"/>
    </source>
</evidence>
<reference evidence="8 9" key="1">
    <citation type="journal article" date="2018" name="Evol. Lett.">
        <title>Horizontal gene cluster transfer increased hallucinogenic mushroom diversity.</title>
        <authorList>
            <person name="Reynolds H.T."/>
            <person name="Vijayakumar V."/>
            <person name="Gluck-Thaler E."/>
            <person name="Korotkin H.B."/>
            <person name="Matheny P.B."/>
            <person name="Slot J.C."/>
        </authorList>
    </citation>
    <scope>NUCLEOTIDE SEQUENCE [LARGE SCALE GENOMIC DNA]</scope>
    <source>
        <strain evidence="8 9">2629</strain>
    </source>
</reference>
<dbReference type="InParanoid" id="A0A409YRL0"/>
<dbReference type="OrthoDB" id="64915at2759"/>
<comment type="catalytic activity">
    <reaction evidence="5">
        <text>D-xylose + NADP(+) = D-xylono-1,5-lactone + NADPH + H(+)</text>
        <dbReference type="Rhea" id="RHEA:22000"/>
        <dbReference type="ChEBI" id="CHEBI:15378"/>
        <dbReference type="ChEBI" id="CHEBI:15867"/>
        <dbReference type="ChEBI" id="CHEBI:53455"/>
        <dbReference type="ChEBI" id="CHEBI:57783"/>
        <dbReference type="ChEBI" id="CHEBI:58349"/>
        <dbReference type="EC" id="1.1.1.179"/>
    </reaction>
</comment>
<accession>A0A409YRL0</accession>
<dbReference type="Gene3D" id="3.30.360.10">
    <property type="entry name" value="Dihydrodipicolinate Reductase, domain 2"/>
    <property type="match status" value="1"/>
</dbReference>
<evidence type="ECO:0000256" key="4">
    <source>
        <dbReference type="ARBA" id="ARBA00042988"/>
    </source>
</evidence>